<accession>A0A0E9RYV8</accession>
<proteinExistence type="predicted"/>
<reference evidence="1" key="1">
    <citation type="submission" date="2014-11" db="EMBL/GenBank/DDBJ databases">
        <authorList>
            <person name="Amaro Gonzalez C."/>
        </authorList>
    </citation>
    <scope>NUCLEOTIDE SEQUENCE</scope>
</reference>
<evidence type="ECO:0000313" key="1">
    <source>
        <dbReference type="EMBL" id="JAH34241.1"/>
    </source>
</evidence>
<name>A0A0E9RYV8_ANGAN</name>
<sequence length="53" mass="6007">MSNYCAASSDFSLKTCTCFRIKQQHFFSNRFHSTLDRYGCSLSFGTNPATDNV</sequence>
<dbReference type="EMBL" id="GBXM01074336">
    <property type="protein sequence ID" value="JAH34241.1"/>
    <property type="molecule type" value="Transcribed_RNA"/>
</dbReference>
<dbReference type="AlphaFoldDB" id="A0A0E9RYV8"/>
<protein>
    <submittedName>
        <fullName evidence="1">Uncharacterized protein</fullName>
    </submittedName>
</protein>
<organism evidence="1">
    <name type="scientific">Anguilla anguilla</name>
    <name type="common">European freshwater eel</name>
    <name type="synonym">Muraena anguilla</name>
    <dbReference type="NCBI Taxonomy" id="7936"/>
    <lineage>
        <taxon>Eukaryota</taxon>
        <taxon>Metazoa</taxon>
        <taxon>Chordata</taxon>
        <taxon>Craniata</taxon>
        <taxon>Vertebrata</taxon>
        <taxon>Euteleostomi</taxon>
        <taxon>Actinopterygii</taxon>
        <taxon>Neopterygii</taxon>
        <taxon>Teleostei</taxon>
        <taxon>Anguilliformes</taxon>
        <taxon>Anguillidae</taxon>
        <taxon>Anguilla</taxon>
    </lineage>
</organism>
<reference evidence="1" key="2">
    <citation type="journal article" date="2015" name="Fish Shellfish Immunol.">
        <title>Early steps in the European eel (Anguilla anguilla)-Vibrio vulnificus interaction in the gills: Role of the RtxA13 toxin.</title>
        <authorList>
            <person name="Callol A."/>
            <person name="Pajuelo D."/>
            <person name="Ebbesson L."/>
            <person name="Teles M."/>
            <person name="MacKenzie S."/>
            <person name="Amaro C."/>
        </authorList>
    </citation>
    <scope>NUCLEOTIDE SEQUENCE</scope>
</reference>